<name>A0A2T2WPG9_9FIRM</name>
<dbReference type="InterPro" id="IPR036412">
    <property type="entry name" value="HAD-like_sf"/>
</dbReference>
<dbReference type="InterPro" id="IPR023214">
    <property type="entry name" value="HAD_sf"/>
</dbReference>
<gene>
    <name evidence="1" type="ORF">C7B45_00525</name>
</gene>
<dbReference type="InterPro" id="IPR010021">
    <property type="entry name" value="PGPP1/Gep4"/>
</dbReference>
<dbReference type="SUPFAM" id="SSF56784">
    <property type="entry name" value="HAD-like"/>
    <property type="match status" value="1"/>
</dbReference>
<proteinExistence type="predicted"/>
<dbReference type="GO" id="GO:0008962">
    <property type="term" value="F:phosphatidylglycerophosphatase activity"/>
    <property type="evidence" value="ECO:0007669"/>
    <property type="project" value="InterPro"/>
</dbReference>
<evidence type="ECO:0000313" key="2">
    <source>
        <dbReference type="Proteomes" id="UP000241848"/>
    </source>
</evidence>
<comment type="caution">
    <text evidence="1">The sequence shown here is derived from an EMBL/GenBank/DDBJ whole genome shotgun (WGS) entry which is preliminary data.</text>
</comment>
<dbReference type="InterPro" id="IPR006549">
    <property type="entry name" value="HAD-SF_hydro_IIIA"/>
</dbReference>
<sequence>MIQILQPGLFVQSIYDIDLDRLVERGVRGLILDLDNTLVGWNQPRASKELLQWLEDVKLRELQTCIVSNNMGDRVEQFSQHVGVMAIAKAAKPRRRAFRQAMQRMGTNRQDTAVVGDQIFTDILGGNRLHLFTILVRPMNEQEFWTTQLVRRLERAVLPGREPARLSDRS</sequence>
<dbReference type="GO" id="GO:0005737">
    <property type="term" value="C:cytoplasm"/>
    <property type="evidence" value="ECO:0007669"/>
    <property type="project" value="TreeGrafter"/>
</dbReference>
<dbReference type="AlphaFoldDB" id="A0A2T2WPG9"/>
<dbReference type="NCBIfam" id="TIGR01668">
    <property type="entry name" value="YqeG_hyp_ppase"/>
    <property type="match status" value="1"/>
</dbReference>
<organism evidence="1 2">
    <name type="scientific">Sulfobacillus acidophilus</name>
    <dbReference type="NCBI Taxonomy" id="53633"/>
    <lineage>
        <taxon>Bacteria</taxon>
        <taxon>Bacillati</taxon>
        <taxon>Bacillota</taxon>
        <taxon>Clostridia</taxon>
        <taxon>Eubacteriales</taxon>
        <taxon>Clostridiales Family XVII. Incertae Sedis</taxon>
        <taxon>Sulfobacillus</taxon>
    </lineage>
</organism>
<dbReference type="EMBL" id="PXYV01000001">
    <property type="protein sequence ID" value="PSR24132.1"/>
    <property type="molecule type" value="Genomic_DNA"/>
</dbReference>
<dbReference type="PANTHER" id="PTHR19288:SF25">
    <property type="entry name" value="PHOSPHATIDYLGLYCEROPHOSPHATASE GEP4, MITOCHONDRIAL"/>
    <property type="match status" value="1"/>
</dbReference>
<protein>
    <submittedName>
        <fullName evidence="1">YqeG family HAD IIIA-type phosphatase</fullName>
    </submittedName>
</protein>
<dbReference type="PANTHER" id="PTHR19288">
    <property type="entry name" value="4-NITROPHENYLPHOSPHATASE-RELATED"/>
    <property type="match status" value="1"/>
</dbReference>
<dbReference type="CDD" id="cd16416">
    <property type="entry name" value="HAD_BsYqeG-like"/>
    <property type="match status" value="1"/>
</dbReference>
<evidence type="ECO:0000313" key="1">
    <source>
        <dbReference type="EMBL" id="PSR24132.1"/>
    </source>
</evidence>
<dbReference type="NCBIfam" id="TIGR01662">
    <property type="entry name" value="HAD-SF-IIIA"/>
    <property type="match status" value="1"/>
</dbReference>
<dbReference type="Pfam" id="PF13242">
    <property type="entry name" value="Hydrolase_like"/>
    <property type="match status" value="1"/>
</dbReference>
<dbReference type="Proteomes" id="UP000241848">
    <property type="component" value="Unassembled WGS sequence"/>
</dbReference>
<reference evidence="1 2" key="1">
    <citation type="journal article" date="2014" name="BMC Genomics">
        <title>Comparison of environmental and isolate Sulfobacillus genomes reveals diverse carbon, sulfur, nitrogen, and hydrogen metabolisms.</title>
        <authorList>
            <person name="Justice N.B."/>
            <person name="Norman A."/>
            <person name="Brown C.T."/>
            <person name="Singh A."/>
            <person name="Thomas B.C."/>
            <person name="Banfield J.F."/>
        </authorList>
    </citation>
    <scope>NUCLEOTIDE SEQUENCE [LARGE SCALE GENOMIC DNA]</scope>
    <source>
        <strain evidence="1">AMDSBA3</strain>
    </source>
</reference>
<accession>A0A2T2WPG9</accession>
<dbReference type="Gene3D" id="3.40.50.1000">
    <property type="entry name" value="HAD superfamily/HAD-like"/>
    <property type="match status" value="1"/>
</dbReference>